<dbReference type="SMART" id="SM00397">
    <property type="entry name" value="t_SNARE"/>
    <property type="match status" value="1"/>
</dbReference>
<feature type="compositionally biased region" description="Basic and acidic residues" evidence="9">
    <location>
        <begin position="1"/>
        <end position="10"/>
    </location>
</feature>
<dbReference type="EMBL" id="HBIS01001076">
    <property type="protein sequence ID" value="CAE0607110.1"/>
    <property type="molecule type" value="Transcribed_RNA"/>
</dbReference>
<sequence length="121" mass="13517">MSLGTRDRGRSSLLGEASSQGSRTYDVEAVTEEENDRGIDAIADRIGLLKKITKDIHTEAETQNRVLDRLGSSMDGARGTLSGTMNKFKRVFLSEKGHRLFPIVCVIVLLLLIVYYALFRR</sequence>
<feature type="domain" description="T-SNARE coiled-coil homology" evidence="11">
    <location>
        <begin position="29"/>
        <end position="91"/>
    </location>
</feature>
<feature type="region of interest" description="Disordered" evidence="9">
    <location>
        <begin position="1"/>
        <end position="26"/>
    </location>
</feature>
<evidence type="ECO:0000256" key="6">
    <source>
        <dbReference type="ARBA" id="ARBA00023034"/>
    </source>
</evidence>
<accession>A0A6U9PPP3</accession>
<dbReference type="PANTHER" id="PTHR12791">
    <property type="entry name" value="GOLGI SNARE BET1-RELATED"/>
    <property type="match status" value="1"/>
</dbReference>
<dbReference type="Gene3D" id="1.20.5.110">
    <property type="match status" value="1"/>
</dbReference>
<dbReference type="AlphaFoldDB" id="A0A6U9PPP3"/>
<evidence type="ECO:0000259" key="11">
    <source>
        <dbReference type="PROSITE" id="PS50192"/>
    </source>
</evidence>
<dbReference type="SUPFAM" id="SSF58038">
    <property type="entry name" value="SNARE fusion complex"/>
    <property type="match status" value="1"/>
</dbReference>
<evidence type="ECO:0000313" key="12">
    <source>
        <dbReference type="EMBL" id="CAE0607110.1"/>
    </source>
</evidence>
<evidence type="ECO:0000256" key="2">
    <source>
        <dbReference type="ARBA" id="ARBA00022448"/>
    </source>
</evidence>
<evidence type="ECO:0000313" key="13">
    <source>
        <dbReference type="EMBL" id="CAE0607114.1"/>
    </source>
</evidence>
<keyword evidence="6" id="KW-0333">Golgi apparatus</keyword>
<keyword evidence="2" id="KW-0813">Transport</keyword>
<dbReference type="GO" id="GO:0015031">
    <property type="term" value="P:protein transport"/>
    <property type="evidence" value="ECO:0007669"/>
    <property type="project" value="UniProtKB-KW"/>
</dbReference>
<keyword evidence="7 10" id="KW-0472">Membrane</keyword>
<dbReference type="InterPro" id="IPR000727">
    <property type="entry name" value="T_SNARE_dom"/>
</dbReference>
<evidence type="ECO:0000256" key="7">
    <source>
        <dbReference type="ARBA" id="ARBA00023136"/>
    </source>
</evidence>
<evidence type="ECO:0000256" key="9">
    <source>
        <dbReference type="SAM" id="MobiDB-lite"/>
    </source>
</evidence>
<evidence type="ECO:0000256" key="5">
    <source>
        <dbReference type="ARBA" id="ARBA00022989"/>
    </source>
</evidence>
<gene>
    <name evidence="12" type="ORF">PSAL00342_LOCUS927</name>
    <name evidence="13" type="ORF">PSAL00342_LOCUS931</name>
</gene>
<organism evidence="12">
    <name type="scientific">Picocystis salinarum</name>
    <dbReference type="NCBI Taxonomy" id="88271"/>
    <lineage>
        <taxon>Eukaryota</taxon>
        <taxon>Viridiplantae</taxon>
        <taxon>Chlorophyta</taxon>
        <taxon>Picocystophyceae</taxon>
        <taxon>Picocystales</taxon>
        <taxon>Picocystaceae</taxon>
        <taxon>Picocystis</taxon>
    </lineage>
</organism>
<protein>
    <recommendedName>
        <fullName evidence="11">t-SNARE coiled-coil homology domain-containing protein</fullName>
    </recommendedName>
</protein>
<keyword evidence="4" id="KW-0653">Protein transport</keyword>
<evidence type="ECO:0000256" key="4">
    <source>
        <dbReference type="ARBA" id="ARBA00022927"/>
    </source>
</evidence>
<evidence type="ECO:0000256" key="3">
    <source>
        <dbReference type="ARBA" id="ARBA00022692"/>
    </source>
</evidence>
<proteinExistence type="predicted"/>
<reference evidence="12" key="1">
    <citation type="submission" date="2021-01" db="EMBL/GenBank/DDBJ databases">
        <authorList>
            <person name="Corre E."/>
            <person name="Pelletier E."/>
            <person name="Niang G."/>
            <person name="Scheremetjew M."/>
            <person name="Finn R."/>
            <person name="Kale V."/>
            <person name="Holt S."/>
            <person name="Cochrane G."/>
            <person name="Meng A."/>
            <person name="Brown T."/>
            <person name="Cohen L."/>
        </authorList>
    </citation>
    <scope>NUCLEOTIDE SEQUENCE</scope>
    <source>
        <strain evidence="12">CCMP1897</strain>
    </source>
</reference>
<dbReference type="CDD" id="cd15853">
    <property type="entry name" value="SNARE_Bet1"/>
    <property type="match status" value="1"/>
</dbReference>
<name>A0A6U9PPP3_9CHLO</name>
<evidence type="ECO:0000256" key="1">
    <source>
        <dbReference type="ARBA" id="ARBA00004394"/>
    </source>
</evidence>
<dbReference type="EMBL" id="HBIS01001080">
    <property type="protein sequence ID" value="CAE0607114.1"/>
    <property type="molecule type" value="Transcribed_RNA"/>
</dbReference>
<evidence type="ECO:0000256" key="8">
    <source>
        <dbReference type="ARBA" id="ARBA00046280"/>
    </source>
</evidence>
<dbReference type="GO" id="GO:0000139">
    <property type="term" value="C:Golgi membrane"/>
    <property type="evidence" value="ECO:0007669"/>
    <property type="project" value="UniProtKB-SubCell"/>
</dbReference>
<dbReference type="InterPro" id="IPR039899">
    <property type="entry name" value="BET1_SNARE"/>
</dbReference>
<keyword evidence="5 10" id="KW-1133">Transmembrane helix</keyword>
<dbReference type="PROSITE" id="PS50192">
    <property type="entry name" value="T_SNARE"/>
    <property type="match status" value="1"/>
</dbReference>
<feature type="transmembrane region" description="Helical" evidence="10">
    <location>
        <begin position="100"/>
        <end position="118"/>
    </location>
</feature>
<comment type="subcellular location">
    <subcellularLocation>
        <location evidence="8">Endomembrane system</location>
        <topology evidence="8">Single-pass type IV membrane protein</topology>
    </subcellularLocation>
    <subcellularLocation>
        <location evidence="1">Golgi apparatus membrane</location>
    </subcellularLocation>
</comment>
<evidence type="ECO:0000256" key="10">
    <source>
        <dbReference type="SAM" id="Phobius"/>
    </source>
</evidence>
<keyword evidence="3 10" id="KW-0812">Transmembrane</keyword>